<dbReference type="PANTHER" id="PTHR15268">
    <property type="entry name" value="THRAP3/BCLAF1"/>
    <property type="match status" value="1"/>
</dbReference>
<dbReference type="GO" id="GO:0045944">
    <property type="term" value="P:positive regulation of transcription by RNA polymerase II"/>
    <property type="evidence" value="ECO:0007669"/>
    <property type="project" value="TreeGrafter"/>
</dbReference>
<dbReference type="GO" id="GO:0003677">
    <property type="term" value="F:DNA binding"/>
    <property type="evidence" value="ECO:0007669"/>
    <property type="project" value="TreeGrafter"/>
</dbReference>
<protein>
    <submittedName>
        <fullName evidence="3">Uncharacterized protein</fullName>
    </submittedName>
</protein>
<accession>A0A8C5BX71</accession>
<dbReference type="PANTHER" id="PTHR15268:SF17">
    <property type="entry name" value="BCLAF1 AND THRAP3 FAMILY MEMBER 3"/>
    <property type="match status" value="1"/>
</dbReference>
<dbReference type="Proteomes" id="UP000694546">
    <property type="component" value="Chromosome 23"/>
</dbReference>
<proteinExistence type="inferred from homology"/>
<dbReference type="AlphaFoldDB" id="A0A8C5BX71"/>
<dbReference type="GeneTree" id="ENSGT00940000167218"/>
<dbReference type="GO" id="GO:0016592">
    <property type="term" value="C:mediator complex"/>
    <property type="evidence" value="ECO:0007669"/>
    <property type="project" value="TreeGrafter"/>
</dbReference>
<evidence type="ECO:0000313" key="3">
    <source>
        <dbReference type="Ensembl" id="ENSGMOP00000050220.1"/>
    </source>
</evidence>
<dbReference type="InterPro" id="IPR029199">
    <property type="entry name" value="THRAP3_BCLAF1"/>
</dbReference>
<reference evidence="3" key="1">
    <citation type="submission" date="2025-08" db="UniProtKB">
        <authorList>
            <consortium name="Ensembl"/>
        </authorList>
    </citation>
    <scope>IDENTIFICATION</scope>
</reference>
<reference evidence="3" key="2">
    <citation type="submission" date="2025-09" db="UniProtKB">
        <authorList>
            <consortium name="Ensembl"/>
        </authorList>
    </citation>
    <scope>IDENTIFICATION</scope>
</reference>
<comment type="similarity">
    <text evidence="1">Belongs to the BCLAF1/THRAP3 family.</text>
</comment>
<sequence>MMEHSGTFRENAAISGTFAQEVITLVHQVKEQYFRGNTISLSQRFSAPQDGGPSSSTGQEEEVVAEDRRPTLNNTLTTRLSLLFANLPLKVFPEPPEPLRDPDDLRNNLERRRQERTEGVKITIAGGSRPLGKWDWAYPFPLPLQNKGEGEGVRGRNGIGPTFRFSSFVSSEPAAMFAEYGGFGEQEEAGRFPSWPERLSYKPQGARNPRVRDLILCY</sequence>
<feature type="region of interest" description="Disordered" evidence="2">
    <location>
        <begin position="44"/>
        <end position="71"/>
    </location>
</feature>
<keyword evidence="4" id="KW-1185">Reference proteome</keyword>
<dbReference type="Pfam" id="PF15440">
    <property type="entry name" value="THRAP3_BCLAF1"/>
    <property type="match status" value="1"/>
</dbReference>
<evidence type="ECO:0000256" key="2">
    <source>
        <dbReference type="SAM" id="MobiDB-lite"/>
    </source>
</evidence>
<name>A0A8C5BX71_GADMO</name>
<organism evidence="3 4">
    <name type="scientific">Gadus morhua</name>
    <name type="common">Atlantic cod</name>
    <dbReference type="NCBI Taxonomy" id="8049"/>
    <lineage>
        <taxon>Eukaryota</taxon>
        <taxon>Metazoa</taxon>
        <taxon>Chordata</taxon>
        <taxon>Craniata</taxon>
        <taxon>Vertebrata</taxon>
        <taxon>Euteleostomi</taxon>
        <taxon>Actinopterygii</taxon>
        <taxon>Neopterygii</taxon>
        <taxon>Teleostei</taxon>
        <taxon>Neoteleostei</taxon>
        <taxon>Acanthomorphata</taxon>
        <taxon>Zeiogadaria</taxon>
        <taxon>Gadariae</taxon>
        <taxon>Gadiformes</taxon>
        <taxon>Gadoidei</taxon>
        <taxon>Gadidae</taxon>
        <taxon>Gadus</taxon>
    </lineage>
</organism>
<dbReference type="Ensembl" id="ENSGMOT00000072221.1">
    <property type="protein sequence ID" value="ENSGMOP00000050220.1"/>
    <property type="gene ID" value="ENSGMOG00000030781.1"/>
</dbReference>
<evidence type="ECO:0000256" key="1">
    <source>
        <dbReference type="ARBA" id="ARBA00006481"/>
    </source>
</evidence>
<evidence type="ECO:0000313" key="4">
    <source>
        <dbReference type="Proteomes" id="UP000694546"/>
    </source>
</evidence>
<dbReference type="GO" id="GO:0003712">
    <property type="term" value="F:transcription coregulator activity"/>
    <property type="evidence" value="ECO:0007669"/>
    <property type="project" value="TreeGrafter"/>
</dbReference>
<feature type="compositionally biased region" description="Polar residues" evidence="2">
    <location>
        <begin position="44"/>
        <end position="58"/>
    </location>
</feature>